<dbReference type="InterPro" id="IPR036875">
    <property type="entry name" value="Znf_CCHC_sf"/>
</dbReference>
<dbReference type="Gene3D" id="4.10.60.10">
    <property type="entry name" value="Zinc finger, CCHC-type"/>
    <property type="match status" value="1"/>
</dbReference>
<accession>A0A5D3E7W7</accession>
<dbReference type="Pfam" id="PF21547">
    <property type="entry name" value="TTI1"/>
    <property type="match status" value="1"/>
</dbReference>
<dbReference type="InterPro" id="IPR052587">
    <property type="entry name" value="TELO2-interacting_protein_1"/>
</dbReference>
<feature type="transmembrane region" description="Helical" evidence="1">
    <location>
        <begin position="69"/>
        <end position="93"/>
    </location>
</feature>
<dbReference type="PANTHER" id="PTHR18460:SF3">
    <property type="entry name" value="TELO2-INTERACTING PROTEIN 1 HOMOLOG"/>
    <property type="match status" value="1"/>
</dbReference>
<reference evidence="2 3" key="1">
    <citation type="submission" date="2019-08" db="EMBL/GenBank/DDBJ databases">
        <title>Draft genome sequences of two oriental melons (Cucumis melo L. var makuwa).</title>
        <authorList>
            <person name="Kwon S.-Y."/>
        </authorList>
    </citation>
    <scope>NUCLEOTIDE SEQUENCE [LARGE SCALE GENOMIC DNA]</scope>
    <source>
        <strain evidence="3">cv. Chang Bougi</strain>
        <tissue evidence="2">Leaf</tissue>
    </source>
</reference>
<evidence type="ECO:0000313" key="3">
    <source>
        <dbReference type="Proteomes" id="UP000321947"/>
    </source>
</evidence>
<comment type="caution">
    <text evidence="2">The sequence shown here is derived from an EMBL/GenBank/DDBJ whole genome shotgun (WGS) entry which is preliminary data.</text>
</comment>
<evidence type="ECO:0000256" key="1">
    <source>
        <dbReference type="SAM" id="Phobius"/>
    </source>
</evidence>
<dbReference type="EMBL" id="SSTD01000026">
    <property type="protein sequence ID" value="TYK31701.1"/>
    <property type="molecule type" value="Genomic_DNA"/>
</dbReference>
<feature type="transmembrane region" description="Helical" evidence="1">
    <location>
        <begin position="27"/>
        <end position="49"/>
    </location>
</feature>
<dbReference type="GO" id="GO:0003676">
    <property type="term" value="F:nucleic acid binding"/>
    <property type="evidence" value="ECO:0007669"/>
    <property type="project" value="InterPro"/>
</dbReference>
<dbReference type="GO" id="GO:0005737">
    <property type="term" value="C:cytoplasm"/>
    <property type="evidence" value="ECO:0007669"/>
    <property type="project" value="TreeGrafter"/>
</dbReference>
<dbReference type="SUPFAM" id="SSF57756">
    <property type="entry name" value="Retrovirus zinc finger-like domains"/>
    <property type="match status" value="1"/>
</dbReference>
<dbReference type="Proteomes" id="UP000321947">
    <property type="component" value="Unassembled WGS sequence"/>
</dbReference>
<keyword evidence="1" id="KW-0472">Membrane</keyword>
<keyword evidence="1" id="KW-1133">Transmembrane helix</keyword>
<dbReference type="AlphaFoldDB" id="A0A5D3E7W7"/>
<protein>
    <submittedName>
        <fullName evidence="2">TELO2-interacting protein 1-like protein</fullName>
    </submittedName>
</protein>
<name>A0A5D3E7W7_CUCMM</name>
<organism evidence="2 3">
    <name type="scientific">Cucumis melo var. makuwa</name>
    <name type="common">Oriental melon</name>
    <dbReference type="NCBI Taxonomy" id="1194695"/>
    <lineage>
        <taxon>Eukaryota</taxon>
        <taxon>Viridiplantae</taxon>
        <taxon>Streptophyta</taxon>
        <taxon>Embryophyta</taxon>
        <taxon>Tracheophyta</taxon>
        <taxon>Spermatophyta</taxon>
        <taxon>Magnoliopsida</taxon>
        <taxon>eudicotyledons</taxon>
        <taxon>Gunneridae</taxon>
        <taxon>Pentapetalae</taxon>
        <taxon>rosids</taxon>
        <taxon>fabids</taxon>
        <taxon>Cucurbitales</taxon>
        <taxon>Cucurbitaceae</taxon>
        <taxon>Benincaseae</taxon>
        <taxon>Cucumis</taxon>
    </lineage>
</organism>
<gene>
    <name evidence="2" type="ORF">E5676_scaffold398G00710</name>
</gene>
<keyword evidence="1" id="KW-0812">Transmembrane</keyword>
<sequence>MQVQNLVLENADYVIDSIYRQLRHLDLNLHVPNVLATILSYIGIAHEILPLLENLEHLRMYRKNADGSVVLDGSMVLVSPGLLAESVIFGLHFMSRPKLKEPKPPEEGECYHCKKIVHWKRNCPLYLEQLKKNKGDVPTTSRSSKTLAKSEVDLRVENGARVDALAIVYCRL</sequence>
<evidence type="ECO:0000313" key="2">
    <source>
        <dbReference type="EMBL" id="TYK31701.1"/>
    </source>
</evidence>
<dbReference type="InterPro" id="IPR049362">
    <property type="entry name" value="TTI1_rpt"/>
</dbReference>
<dbReference type="GO" id="GO:0008270">
    <property type="term" value="F:zinc ion binding"/>
    <property type="evidence" value="ECO:0007669"/>
    <property type="project" value="InterPro"/>
</dbReference>
<dbReference type="PANTHER" id="PTHR18460">
    <property type="entry name" value="TEL2 INTERACTING PROTEIN 1 TTI1 FAMILY MEMBER"/>
    <property type="match status" value="1"/>
</dbReference>
<proteinExistence type="predicted"/>